<proteinExistence type="predicted"/>
<keyword evidence="2" id="KW-1185">Reference proteome</keyword>
<dbReference type="OrthoDB" id="10141823at2759"/>
<sequence>MYKIINGVEKIKLINGVNFAKSLSLNIRRSNNLRLVREINKRSSGRFNFLTNRIVSTWNNLSNGCVSASSVNNFKACIDKEVFASDAMTAMAQ</sequence>
<protein>
    <recommendedName>
        <fullName evidence="3">RNA-directed DNA polymerase from mobile element jockey-like</fullName>
    </recommendedName>
</protein>
<dbReference type="EMBL" id="CAJNOC010000520">
    <property type="protein sequence ID" value="CAF0771683.1"/>
    <property type="molecule type" value="Genomic_DNA"/>
</dbReference>
<evidence type="ECO:0000313" key="2">
    <source>
        <dbReference type="Proteomes" id="UP000663879"/>
    </source>
</evidence>
<reference evidence="1" key="1">
    <citation type="submission" date="2021-02" db="EMBL/GenBank/DDBJ databases">
        <authorList>
            <person name="Nowell W R."/>
        </authorList>
    </citation>
    <scope>NUCLEOTIDE SEQUENCE</scope>
    <source>
        <strain evidence="1">Ploen Becks lab</strain>
    </source>
</reference>
<organism evidence="1 2">
    <name type="scientific">Brachionus calyciflorus</name>
    <dbReference type="NCBI Taxonomy" id="104777"/>
    <lineage>
        <taxon>Eukaryota</taxon>
        <taxon>Metazoa</taxon>
        <taxon>Spiralia</taxon>
        <taxon>Gnathifera</taxon>
        <taxon>Rotifera</taxon>
        <taxon>Eurotatoria</taxon>
        <taxon>Monogononta</taxon>
        <taxon>Pseudotrocha</taxon>
        <taxon>Ploima</taxon>
        <taxon>Brachionidae</taxon>
        <taxon>Brachionus</taxon>
    </lineage>
</organism>
<evidence type="ECO:0008006" key="3">
    <source>
        <dbReference type="Google" id="ProtNLM"/>
    </source>
</evidence>
<name>A0A813QU02_9BILA</name>
<dbReference type="AlphaFoldDB" id="A0A813QU02"/>
<dbReference type="Proteomes" id="UP000663879">
    <property type="component" value="Unassembled WGS sequence"/>
</dbReference>
<accession>A0A813QU02</accession>
<gene>
    <name evidence="1" type="ORF">OXX778_LOCUS4987</name>
</gene>
<comment type="caution">
    <text evidence="1">The sequence shown here is derived from an EMBL/GenBank/DDBJ whole genome shotgun (WGS) entry which is preliminary data.</text>
</comment>
<evidence type="ECO:0000313" key="1">
    <source>
        <dbReference type="EMBL" id="CAF0771683.1"/>
    </source>
</evidence>